<dbReference type="KEGG" id="mbr:MONBRDRAFT_18170"/>
<evidence type="ECO:0000256" key="19">
    <source>
        <dbReference type="SAM" id="Phobius"/>
    </source>
</evidence>
<proteinExistence type="inferred from homology"/>
<dbReference type="STRING" id="81824.A9UUR5"/>
<dbReference type="GO" id="GO:0046872">
    <property type="term" value="F:metal ion binding"/>
    <property type="evidence" value="ECO:0007669"/>
    <property type="project" value="UniProtKB-KW"/>
</dbReference>
<dbReference type="AlphaFoldDB" id="A9UUR5"/>
<feature type="transmembrane region" description="Helical" evidence="19">
    <location>
        <begin position="275"/>
        <end position="297"/>
    </location>
</feature>
<evidence type="ECO:0000256" key="12">
    <source>
        <dbReference type="ARBA" id="ARBA00022842"/>
    </source>
</evidence>
<dbReference type="RefSeq" id="XP_001744247.1">
    <property type="nucleotide sequence ID" value="XM_001744195.1"/>
</dbReference>
<dbReference type="CDD" id="cd06855">
    <property type="entry name" value="GT_GPT_euk"/>
    <property type="match status" value="1"/>
</dbReference>
<keyword evidence="14 19" id="KW-0472">Membrane</keyword>
<dbReference type="eggNOG" id="KOG2788">
    <property type="taxonomic scope" value="Eukaryota"/>
</dbReference>
<organism evidence="20 21">
    <name type="scientific">Monosiga brevicollis</name>
    <name type="common">Choanoflagellate</name>
    <dbReference type="NCBI Taxonomy" id="81824"/>
    <lineage>
        <taxon>Eukaryota</taxon>
        <taxon>Choanoflagellata</taxon>
        <taxon>Craspedida</taxon>
        <taxon>Salpingoecidae</taxon>
        <taxon>Monosiga</taxon>
    </lineage>
</organism>
<name>A9UUR5_MONBE</name>
<feature type="transmembrane region" description="Helical" evidence="19">
    <location>
        <begin position="81"/>
        <end position="101"/>
    </location>
</feature>
<evidence type="ECO:0000256" key="14">
    <source>
        <dbReference type="ARBA" id="ARBA00023136"/>
    </source>
</evidence>
<dbReference type="FunCoup" id="A9UUR5">
    <property type="interactions" value="1147"/>
</dbReference>
<sequence>MALLPWYQRPDNSLLILGSSIFLLAFAISSVGHYLASLGLAFVAASLTFRLIPAVSEMFIKAGLSGIDLNKHEKLKKKVPEAIGVVAATIYLIVIFLYIPFHFRAYLLVEQQGTDGFPHDKFVAFICGLLSICCMIFLGFADDVLNLAWRHKLLLPTLAALPLLIVYKVTGGSTTVILPIFARPFLGHTLDLGVLFYIYMGMLSVFCTNAINILAGVNGIEAGQSLVIAVSLVVNSIIQIIGTEYHEGHQLALCLLMPFCGVTAALLWHNWYPSNVFVGDTFCYFAGITFAVTGILGHFSKTLLLFLMPQIFNFVFSVPQLFKLIPCPRHRLPKYDQSTGLLTMSYATFATSSLSRPGRLVLDIVRVTGLCHVRPNPEQPELTDVSNFTIINLVIKMVGPIHEEKLTTYILMLQVASSVLALAIRYPFGNMFFDQPLA</sequence>
<feature type="transmembrane region" description="Helical" evidence="19">
    <location>
        <begin position="248"/>
        <end position="268"/>
    </location>
</feature>
<dbReference type="GO" id="GO:0005789">
    <property type="term" value="C:endoplasmic reticulum membrane"/>
    <property type="evidence" value="ECO:0007669"/>
    <property type="project" value="UniProtKB-SubCell"/>
</dbReference>
<evidence type="ECO:0000256" key="16">
    <source>
        <dbReference type="ARBA" id="ARBA00033238"/>
    </source>
</evidence>
<evidence type="ECO:0000256" key="9">
    <source>
        <dbReference type="ARBA" id="ARBA00022692"/>
    </source>
</evidence>
<evidence type="ECO:0000313" key="21">
    <source>
        <dbReference type="Proteomes" id="UP000001357"/>
    </source>
</evidence>
<dbReference type="Proteomes" id="UP000001357">
    <property type="component" value="Unassembled WGS sequence"/>
</dbReference>
<evidence type="ECO:0000256" key="2">
    <source>
        <dbReference type="ARBA" id="ARBA00004477"/>
    </source>
</evidence>
<feature type="transmembrane region" description="Helical" evidence="19">
    <location>
        <begin position="226"/>
        <end position="242"/>
    </location>
</feature>
<comment type="pathway">
    <text evidence="3">Protein modification; protein glycosylation.</text>
</comment>
<evidence type="ECO:0000313" key="20">
    <source>
        <dbReference type="EMBL" id="EDQ90950.1"/>
    </source>
</evidence>
<gene>
    <name evidence="20" type="ORF">MONBRDRAFT_18170</name>
</gene>
<feature type="transmembrane region" description="Helical" evidence="19">
    <location>
        <begin position="121"/>
        <end position="141"/>
    </location>
</feature>
<dbReference type="PANTHER" id="PTHR10571:SF0">
    <property type="entry name" value="UDP-N-ACETYLGLUCOSAMINE--DOLICHYL-PHOSPHATE N-ACETYLGLUCOSAMINEPHOSPHOTRANSFERASE"/>
    <property type="match status" value="1"/>
</dbReference>
<dbReference type="PANTHER" id="PTHR10571">
    <property type="entry name" value="UDP-N-ACETYLGLUCOSAMINE--DOLICHYL-PHOSPHATE N-ACETYLGLUCOSAMINEPHOSPHOTRANSFERASE"/>
    <property type="match status" value="1"/>
</dbReference>
<dbReference type="OMA" id="HRTPRYN"/>
<comment type="catalytic activity">
    <reaction evidence="18">
        <text>a di-trans,poly-cis-dolichyl phosphate + UDP-N-acetyl-alpha-D-glucosamine = an N-acetyl-alpha-D-glucosaminyl-diphospho-di-trans,poly-cis-dolichol + UMP</text>
        <dbReference type="Rhea" id="RHEA:13289"/>
        <dbReference type="Rhea" id="RHEA-COMP:19498"/>
        <dbReference type="Rhea" id="RHEA-COMP:19507"/>
        <dbReference type="ChEBI" id="CHEBI:57683"/>
        <dbReference type="ChEBI" id="CHEBI:57705"/>
        <dbReference type="ChEBI" id="CHEBI:57865"/>
        <dbReference type="ChEBI" id="CHEBI:58427"/>
        <dbReference type="EC" id="2.7.8.15"/>
    </reaction>
    <physiologicalReaction direction="left-to-right" evidence="18">
        <dbReference type="Rhea" id="RHEA:13290"/>
    </physiologicalReaction>
</comment>
<keyword evidence="21" id="KW-1185">Reference proteome</keyword>
<keyword evidence="10" id="KW-0479">Metal-binding</keyword>
<evidence type="ECO:0000256" key="13">
    <source>
        <dbReference type="ARBA" id="ARBA00022989"/>
    </source>
</evidence>
<evidence type="ECO:0000256" key="17">
    <source>
        <dbReference type="ARBA" id="ARBA00044717"/>
    </source>
</evidence>
<dbReference type="GO" id="GO:0016757">
    <property type="term" value="F:glycosyltransferase activity"/>
    <property type="evidence" value="ECO:0007669"/>
    <property type="project" value="UniProtKB-KW"/>
</dbReference>
<evidence type="ECO:0000256" key="11">
    <source>
        <dbReference type="ARBA" id="ARBA00022824"/>
    </source>
</evidence>
<dbReference type="EMBL" id="CH991546">
    <property type="protein sequence ID" value="EDQ90950.1"/>
    <property type="molecule type" value="Genomic_DNA"/>
</dbReference>
<feature type="transmembrane region" description="Helical" evidence="19">
    <location>
        <begin position="194"/>
        <end position="214"/>
    </location>
</feature>
<comment type="similarity">
    <text evidence="4">Belongs to the glycosyltransferase 4 family.</text>
</comment>
<comment type="cofactor">
    <cofactor evidence="1">
        <name>Mg(2+)</name>
        <dbReference type="ChEBI" id="CHEBI:18420"/>
    </cofactor>
</comment>
<evidence type="ECO:0000256" key="15">
    <source>
        <dbReference type="ARBA" id="ARBA00029567"/>
    </source>
</evidence>
<dbReference type="EC" id="2.7.8.15" evidence="5"/>
<keyword evidence="7" id="KW-0328">Glycosyltransferase</keyword>
<comment type="subcellular location">
    <subcellularLocation>
        <location evidence="2">Endoplasmic reticulum membrane</location>
        <topology evidence="2">Multi-pass membrane protein</topology>
    </subcellularLocation>
</comment>
<evidence type="ECO:0000256" key="4">
    <source>
        <dbReference type="ARBA" id="ARBA00009317"/>
    </source>
</evidence>
<accession>A9UUR5</accession>
<evidence type="ECO:0000256" key="18">
    <source>
        <dbReference type="ARBA" id="ARBA00045078"/>
    </source>
</evidence>
<dbReference type="Pfam" id="PF00953">
    <property type="entry name" value="Glycos_transf_4"/>
    <property type="match status" value="1"/>
</dbReference>
<feature type="transmembrane region" description="Helical" evidence="19">
    <location>
        <begin position="12"/>
        <end position="32"/>
    </location>
</feature>
<protein>
    <recommendedName>
        <fullName evidence="6">UDP-N-acetylglucosamine--dolichyl-phosphate N-acetylglucosaminephosphotransferase</fullName>
        <ecNumber evidence="5">2.7.8.15</ecNumber>
    </recommendedName>
    <alternativeName>
        <fullName evidence="15">GlcNAc-1-P transferase</fullName>
    </alternativeName>
    <alternativeName>
        <fullName evidence="16">N-acetylglucosamine-1-phosphate transferase</fullName>
    </alternativeName>
</protein>
<dbReference type="GeneID" id="5889333"/>
<evidence type="ECO:0000256" key="8">
    <source>
        <dbReference type="ARBA" id="ARBA00022679"/>
    </source>
</evidence>
<dbReference type="InParanoid" id="A9UUR5"/>
<reference evidence="20 21" key="1">
    <citation type="journal article" date="2008" name="Nature">
        <title>The genome of the choanoflagellate Monosiga brevicollis and the origin of metazoans.</title>
        <authorList>
            <consortium name="JGI Sequencing"/>
            <person name="King N."/>
            <person name="Westbrook M.J."/>
            <person name="Young S.L."/>
            <person name="Kuo A."/>
            <person name="Abedin M."/>
            <person name="Chapman J."/>
            <person name="Fairclough S."/>
            <person name="Hellsten U."/>
            <person name="Isogai Y."/>
            <person name="Letunic I."/>
            <person name="Marr M."/>
            <person name="Pincus D."/>
            <person name="Putnam N."/>
            <person name="Rokas A."/>
            <person name="Wright K.J."/>
            <person name="Zuzow R."/>
            <person name="Dirks W."/>
            <person name="Good M."/>
            <person name="Goodstein D."/>
            <person name="Lemons D."/>
            <person name="Li W."/>
            <person name="Lyons J.B."/>
            <person name="Morris A."/>
            <person name="Nichols S."/>
            <person name="Richter D.J."/>
            <person name="Salamov A."/>
            <person name="Bork P."/>
            <person name="Lim W.A."/>
            <person name="Manning G."/>
            <person name="Miller W.T."/>
            <person name="McGinnis W."/>
            <person name="Shapiro H."/>
            <person name="Tjian R."/>
            <person name="Grigoriev I.V."/>
            <person name="Rokhsar D."/>
        </authorList>
    </citation>
    <scope>NUCLEOTIDE SEQUENCE [LARGE SCALE GENOMIC DNA]</scope>
    <source>
        <strain evidence="21">MX1 / ATCC 50154</strain>
    </source>
</reference>
<keyword evidence="8" id="KW-0808">Transferase</keyword>
<dbReference type="GO" id="GO:0006488">
    <property type="term" value="P:dolichol-linked oligosaccharide biosynthetic process"/>
    <property type="evidence" value="ECO:0007669"/>
    <property type="project" value="InterPro"/>
</dbReference>
<feature type="transmembrane region" description="Helical" evidence="19">
    <location>
        <begin position="153"/>
        <end position="182"/>
    </location>
</feature>
<keyword evidence="12" id="KW-0460">Magnesium</keyword>
<dbReference type="InterPro" id="IPR033895">
    <property type="entry name" value="GPT"/>
</dbReference>
<evidence type="ECO:0000256" key="6">
    <source>
        <dbReference type="ARBA" id="ARBA00017659"/>
    </source>
</evidence>
<keyword evidence="11" id="KW-0256">Endoplasmic reticulum</keyword>
<keyword evidence="9 19" id="KW-0812">Transmembrane</keyword>
<feature type="transmembrane region" description="Helical" evidence="19">
    <location>
        <begin position="406"/>
        <end position="428"/>
    </location>
</feature>
<dbReference type="InterPro" id="IPR000715">
    <property type="entry name" value="Glycosyl_transferase_4"/>
</dbReference>
<dbReference type="GO" id="GO:0016020">
    <property type="term" value="C:membrane"/>
    <property type="evidence" value="ECO:0000318"/>
    <property type="project" value="GO_Central"/>
</dbReference>
<evidence type="ECO:0000256" key="1">
    <source>
        <dbReference type="ARBA" id="ARBA00001946"/>
    </source>
</evidence>
<dbReference type="UniPathway" id="UPA00378"/>
<comment type="function">
    <text evidence="17">UDP-N-acetylglucosamine--dolichyl-phosphate N-acetylglucosaminephosphotransferase that operates in the biosynthetic pathway of dolichol-linked oligosaccharides, the glycan precursors employed in protein asparagine (N)-glycosylation. The assembly of dolichol-linked oligosaccharides begins on the cytosolic side of the endoplasmic reticulum membrane and finishes in its lumen. The sequential addition of sugars to dolichol pyrophosphate produces dolichol-linked oligosaccharides containing fourteen sugars, including two GlcNAcs, nine mannoses and three glucoses. Once assembled, the oligosaccharide is transferred from the lipid to nascent proteins by oligosaccharyltransferases. Catalyzes the initial step of dolichol-linked oligosaccharide biosynthesis, transfering GlcNAc-1-P from cytosolic UDP-GlcNAc onto the carrier lipid dolichyl phosphate (P-dolichol), yielding GlcNAc-P-P-dolichol embedded in the cytoplasmic leaflet of the endoplasmic reticulum membrane.</text>
</comment>
<evidence type="ECO:0000256" key="5">
    <source>
        <dbReference type="ARBA" id="ARBA00013225"/>
    </source>
</evidence>
<evidence type="ECO:0000256" key="10">
    <source>
        <dbReference type="ARBA" id="ARBA00022723"/>
    </source>
</evidence>
<evidence type="ECO:0000256" key="3">
    <source>
        <dbReference type="ARBA" id="ARBA00004922"/>
    </source>
</evidence>
<dbReference type="GO" id="GO:0003975">
    <property type="term" value="F:UDP-N-acetylglucosamine-dolichyl-phosphate N-acetylglucosaminephosphotransferase activity"/>
    <property type="evidence" value="ECO:0000318"/>
    <property type="project" value="GO_Central"/>
</dbReference>
<evidence type="ECO:0000256" key="7">
    <source>
        <dbReference type="ARBA" id="ARBA00022676"/>
    </source>
</evidence>
<keyword evidence="13 19" id="KW-1133">Transmembrane helix</keyword>